<dbReference type="Proteomes" id="UP000438429">
    <property type="component" value="Unassembled WGS sequence"/>
</dbReference>
<evidence type="ECO:0000313" key="1">
    <source>
        <dbReference type="EMBL" id="KAF0026322.1"/>
    </source>
</evidence>
<comment type="caution">
    <text evidence="1">The sequence shown here is derived from an EMBL/GenBank/DDBJ whole genome shotgun (WGS) entry which is preliminary data.</text>
</comment>
<protein>
    <submittedName>
        <fullName evidence="1">Uncharacterized protein</fullName>
    </submittedName>
</protein>
<proteinExistence type="predicted"/>
<accession>A0A6A4S4S7</accession>
<evidence type="ECO:0000313" key="2">
    <source>
        <dbReference type="Proteomes" id="UP000438429"/>
    </source>
</evidence>
<dbReference type="AlphaFoldDB" id="A0A6A4S4S7"/>
<dbReference type="EMBL" id="VEVO01000019">
    <property type="protein sequence ID" value="KAF0026322.1"/>
    <property type="molecule type" value="Genomic_DNA"/>
</dbReference>
<sequence length="97" mass="10521">MTEVLAQQLFNDGAALLNETKSPEAEDTSIICCGGLEGSLLLSVPLRGFLNRSRLTDVLSISLKRDSTPSSGRRTSPPAAGARLILLTELTIIYRYR</sequence>
<gene>
    <name evidence="1" type="ORF">F2P81_021059</name>
</gene>
<organism evidence="1 2">
    <name type="scientific">Scophthalmus maximus</name>
    <name type="common">Turbot</name>
    <name type="synonym">Psetta maxima</name>
    <dbReference type="NCBI Taxonomy" id="52904"/>
    <lineage>
        <taxon>Eukaryota</taxon>
        <taxon>Metazoa</taxon>
        <taxon>Chordata</taxon>
        <taxon>Craniata</taxon>
        <taxon>Vertebrata</taxon>
        <taxon>Euteleostomi</taxon>
        <taxon>Actinopterygii</taxon>
        <taxon>Neopterygii</taxon>
        <taxon>Teleostei</taxon>
        <taxon>Neoteleostei</taxon>
        <taxon>Acanthomorphata</taxon>
        <taxon>Carangaria</taxon>
        <taxon>Pleuronectiformes</taxon>
        <taxon>Pleuronectoidei</taxon>
        <taxon>Scophthalmidae</taxon>
        <taxon>Scophthalmus</taxon>
    </lineage>
</organism>
<reference evidence="1 2" key="1">
    <citation type="submission" date="2019-06" db="EMBL/GenBank/DDBJ databases">
        <title>Draft genomes of female and male turbot (Scophthalmus maximus).</title>
        <authorList>
            <person name="Xu H."/>
            <person name="Xu X.-W."/>
            <person name="Shao C."/>
            <person name="Chen S."/>
        </authorList>
    </citation>
    <scope>NUCLEOTIDE SEQUENCE [LARGE SCALE GENOMIC DNA]</scope>
    <source>
        <strain evidence="1">Ysfricsl-2016a</strain>
        <tissue evidence="1">Blood</tissue>
    </source>
</reference>
<name>A0A6A4S4S7_SCOMX</name>